<evidence type="ECO:0000259" key="4">
    <source>
        <dbReference type="Pfam" id="PF06414"/>
    </source>
</evidence>
<feature type="compositionally biased region" description="Basic and acidic residues" evidence="3">
    <location>
        <begin position="308"/>
        <end position="328"/>
    </location>
</feature>
<keyword evidence="1" id="KW-0547">Nucleotide-binding</keyword>
<evidence type="ECO:0000313" key="5">
    <source>
        <dbReference type="EMBL" id="MBB3054995.1"/>
    </source>
</evidence>
<comment type="caution">
    <text evidence="5">The sequence shown here is derived from an EMBL/GenBank/DDBJ whole genome shotgun (WGS) entry which is preliminary data.</text>
</comment>
<feature type="domain" description="Zeta toxin" evidence="4">
    <location>
        <begin position="28"/>
        <end position="206"/>
    </location>
</feature>
<sequence length="348" mass="39816">MQTLYALSDSAFEKAQLYIIDNHRGNLTPAENPIAVIIGAQPGAGKSELETIAQKELGGNVMICNLDALRDFHPDAETIKRKHEAYYPDITGDYAWKWRAGLMDYCVENRLNFIMEVTFADGPYINSVINGLRENDYQVNLKLLAVHPQLSLLGIQDRYEQQKLENESGRMVIKEAHDDRYSKLIPSLITVQAESLYSKLEIYGRNVASGLHSDIHGVHLIATNPPNAVQVFQHVFDQPWPDKLVQFFEQKMQSVIQLKEVRNAPKWEIAKFKEEMQTQYISPGQMQQLVEQQQRELKAAQELKSAQELKAAQERQELERQRKAEEQRQNLFIRKGPGKDRGMGGPSR</sequence>
<name>A0A839SAD6_9SPHI</name>
<dbReference type="SUPFAM" id="SSF52540">
    <property type="entry name" value="P-loop containing nucleoside triphosphate hydrolases"/>
    <property type="match status" value="1"/>
</dbReference>
<keyword evidence="2" id="KW-0067">ATP-binding</keyword>
<dbReference type="Gene3D" id="3.40.50.300">
    <property type="entry name" value="P-loop containing nucleotide triphosphate hydrolases"/>
    <property type="match status" value="1"/>
</dbReference>
<dbReference type="GO" id="GO:0016301">
    <property type="term" value="F:kinase activity"/>
    <property type="evidence" value="ECO:0007669"/>
    <property type="project" value="InterPro"/>
</dbReference>
<gene>
    <name evidence="5" type="ORF">FHS11_001412</name>
</gene>
<protein>
    <submittedName>
        <fullName evidence="5">ABC-type ATPase</fullName>
    </submittedName>
</protein>
<accession>A0A839SAD6</accession>
<reference evidence="5" key="1">
    <citation type="submission" date="2020-08" db="EMBL/GenBank/DDBJ databases">
        <title>Genomic Encyclopedia of Type Strains, Phase III (KMG-III): the genomes of soil and plant-associated and newly described type strains.</title>
        <authorList>
            <person name="Whitman W."/>
        </authorList>
    </citation>
    <scope>NUCLEOTIDE SEQUENCE [LARGE SCALE GENOMIC DNA]</scope>
    <source>
        <strain evidence="5">CECT 8628</strain>
    </source>
</reference>
<dbReference type="EMBL" id="JACHWX010000003">
    <property type="protein sequence ID" value="MBB3054995.1"/>
    <property type="molecule type" value="Genomic_DNA"/>
</dbReference>
<dbReference type="RefSeq" id="WP_157750686.1">
    <property type="nucleotide sequence ID" value="NZ_AP017313.1"/>
</dbReference>
<dbReference type="GO" id="GO:0005524">
    <property type="term" value="F:ATP binding"/>
    <property type="evidence" value="ECO:0007669"/>
    <property type="project" value="UniProtKB-KW"/>
</dbReference>
<dbReference type="Pfam" id="PF06414">
    <property type="entry name" value="Zeta_toxin"/>
    <property type="match status" value="1"/>
</dbReference>
<keyword evidence="6" id="KW-1185">Reference proteome</keyword>
<evidence type="ECO:0000256" key="1">
    <source>
        <dbReference type="ARBA" id="ARBA00022741"/>
    </source>
</evidence>
<dbReference type="AlphaFoldDB" id="A0A839SAD6"/>
<dbReference type="InterPro" id="IPR027417">
    <property type="entry name" value="P-loop_NTPase"/>
</dbReference>
<organism evidence="5 6">
    <name type="scientific">Mucilaginibacter gotjawali</name>
    <dbReference type="NCBI Taxonomy" id="1550579"/>
    <lineage>
        <taxon>Bacteria</taxon>
        <taxon>Pseudomonadati</taxon>
        <taxon>Bacteroidota</taxon>
        <taxon>Sphingobacteriia</taxon>
        <taxon>Sphingobacteriales</taxon>
        <taxon>Sphingobacteriaceae</taxon>
        <taxon>Mucilaginibacter</taxon>
    </lineage>
</organism>
<feature type="region of interest" description="Disordered" evidence="3">
    <location>
        <begin position="308"/>
        <end position="348"/>
    </location>
</feature>
<dbReference type="InterPro" id="IPR010488">
    <property type="entry name" value="Zeta_toxin_domain"/>
</dbReference>
<dbReference type="OrthoDB" id="9792687at2"/>
<dbReference type="Proteomes" id="UP000539265">
    <property type="component" value="Unassembled WGS sequence"/>
</dbReference>
<evidence type="ECO:0000313" key="6">
    <source>
        <dbReference type="Proteomes" id="UP000539265"/>
    </source>
</evidence>
<evidence type="ECO:0000256" key="3">
    <source>
        <dbReference type="SAM" id="MobiDB-lite"/>
    </source>
</evidence>
<proteinExistence type="predicted"/>
<evidence type="ECO:0000256" key="2">
    <source>
        <dbReference type="ARBA" id="ARBA00022840"/>
    </source>
</evidence>